<dbReference type="AlphaFoldDB" id="A0A9J7DXM4"/>
<gene>
    <name evidence="3 4" type="primary">LOC111351476</name>
</gene>
<sequence length="235" mass="27014">MSSKFNHLTTLKKSEIIMLYKQRVSNIEIAKRTNLSSRNSNTGVQILNGKVVCPKCNTDIEVEDRQQDKLNVLLVRVYSYFASENAGLSQAQLRQRTALCSGVSNEDVERALEVHHQAQYAKAPARKRRRIRRRKSNTPSPEHQEQSHPMEELHEEMVFVKNENDTSNEENPLAYNEDTKPDVADIPVQEPSSSPDQQQCETEDLKTLYLKTEPRGKLRTYPSHRSAHEKSKRNS</sequence>
<evidence type="ECO:0000313" key="3">
    <source>
        <dbReference type="RefSeq" id="XP_022819173.1"/>
    </source>
</evidence>
<name>A0A9J7DXM4_SPOLT</name>
<feature type="region of interest" description="Disordered" evidence="1">
    <location>
        <begin position="164"/>
        <end position="235"/>
    </location>
</feature>
<evidence type="ECO:0000313" key="2">
    <source>
        <dbReference type="Proteomes" id="UP000301870"/>
    </source>
</evidence>
<organism evidence="2 3">
    <name type="scientific">Spodoptera litura</name>
    <name type="common">Asian cotton leafworm</name>
    <dbReference type="NCBI Taxonomy" id="69820"/>
    <lineage>
        <taxon>Eukaryota</taxon>
        <taxon>Metazoa</taxon>
        <taxon>Ecdysozoa</taxon>
        <taxon>Arthropoda</taxon>
        <taxon>Hexapoda</taxon>
        <taxon>Insecta</taxon>
        <taxon>Pterygota</taxon>
        <taxon>Neoptera</taxon>
        <taxon>Endopterygota</taxon>
        <taxon>Lepidoptera</taxon>
        <taxon>Glossata</taxon>
        <taxon>Ditrysia</taxon>
        <taxon>Noctuoidea</taxon>
        <taxon>Noctuidae</taxon>
        <taxon>Amphipyrinae</taxon>
        <taxon>Spodoptera</taxon>
    </lineage>
</organism>
<proteinExistence type="predicted"/>
<feature type="compositionally biased region" description="Basic residues" evidence="1">
    <location>
        <begin position="124"/>
        <end position="136"/>
    </location>
</feature>
<keyword evidence="2" id="KW-1185">Reference proteome</keyword>
<feature type="compositionally biased region" description="Basic residues" evidence="1">
    <location>
        <begin position="225"/>
        <end position="235"/>
    </location>
</feature>
<dbReference type="GeneID" id="111351476"/>
<feature type="region of interest" description="Disordered" evidence="1">
    <location>
        <begin position="116"/>
        <end position="151"/>
    </location>
</feature>
<dbReference type="Proteomes" id="UP000301870">
    <property type="component" value="Chromosome 13"/>
</dbReference>
<dbReference type="OrthoDB" id="10622975at2759"/>
<dbReference type="KEGG" id="sliu:111351476"/>
<accession>A0A9J7DXM4</accession>
<dbReference type="RefSeq" id="XP_022819174.1">
    <property type="nucleotide sequence ID" value="XM_022963406.1"/>
</dbReference>
<feature type="compositionally biased region" description="Polar residues" evidence="1">
    <location>
        <begin position="190"/>
        <end position="200"/>
    </location>
</feature>
<reference evidence="3 4" key="1">
    <citation type="submission" date="2025-04" db="UniProtKB">
        <authorList>
            <consortium name="RefSeq"/>
        </authorList>
    </citation>
    <scope>IDENTIFICATION</scope>
    <source>
        <strain evidence="3 4">Ishihara</strain>
        <tissue evidence="3 4">Whole body</tissue>
    </source>
</reference>
<dbReference type="RefSeq" id="XP_022819173.1">
    <property type="nucleotide sequence ID" value="XM_022963405.1"/>
</dbReference>
<evidence type="ECO:0000313" key="4">
    <source>
        <dbReference type="RefSeq" id="XP_022819174.1"/>
    </source>
</evidence>
<feature type="compositionally biased region" description="Basic and acidic residues" evidence="1">
    <location>
        <begin position="142"/>
        <end position="151"/>
    </location>
</feature>
<protein>
    <submittedName>
        <fullName evidence="3 4">Uncharacterized protein LOC111351476 isoform X1</fullName>
    </submittedName>
</protein>
<evidence type="ECO:0000256" key="1">
    <source>
        <dbReference type="SAM" id="MobiDB-lite"/>
    </source>
</evidence>